<dbReference type="CDD" id="cd03801">
    <property type="entry name" value="GT4_PimA-like"/>
    <property type="match status" value="1"/>
</dbReference>
<feature type="domain" description="Glycosyltransferase subfamily 4-like N-terminal" evidence="3">
    <location>
        <begin position="13"/>
        <end position="166"/>
    </location>
</feature>
<feature type="compositionally biased region" description="Polar residues" evidence="1">
    <location>
        <begin position="364"/>
        <end position="375"/>
    </location>
</feature>
<evidence type="ECO:0000259" key="2">
    <source>
        <dbReference type="Pfam" id="PF00534"/>
    </source>
</evidence>
<dbReference type="EMBL" id="JBEWLY010000023">
    <property type="protein sequence ID" value="MET1756682.1"/>
    <property type="molecule type" value="Genomic_DNA"/>
</dbReference>
<dbReference type="InterPro" id="IPR001296">
    <property type="entry name" value="Glyco_trans_1"/>
</dbReference>
<feature type="region of interest" description="Disordered" evidence="1">
    <location>
        <begin position="361"/>
        <end position="381"/>
    </location>
</feature>
<dbReference type="PANTHER" id="PTHR12526">
    <property type="entry name" value="GLYCOSYLTRANSFERASE"/>
    <property type="match status" value="1"/>
</dbReference>
<dbReference type="EC" id="2.4.-.-" evidence="4"/>
<keyword evidence="4" id="KW-0328">Glycosyltransferase</keyword>
<dbReference type="Pfam" id="PF00534">
    <property type="entry name" value="Glycos_transf_1"/>
    <property type="match status" value="1"/>
</dbReference>
<feature type="domain" description="Glycosyl transferase family 1" evidence="2">
    <location>
        <begin position="180"/>
        <end position="334"/>
    </location>
</feature>
<name>A0ABV2D484_9SPHN</name>
<protein>
    <submittedName>
        <fullName evidence="4">Glycosyltransferase family 4 protein</fullName>
        <ecNumber evidence="4">2.4.-.-</ecNumber>
    </submittedName>
</protein>
<dbReference type="Pfam" id="PF13439">
    <property type="entry name" value="Glyco_transf_4"/>
    <property type="match status" value="1"/>
</dbReference>
<gene>
    <name evidence="4" type="ORF">ABVV53_14655</name>
</gene>
<dbReference type="Gene3D" id="3.40.50.2000">
    <property type="entry name" value="Glycogen Phosphorylase B"/>
    <property type="match status" value="2"/>
</dbReference>
<dbReference type="GO" id="GO:0016757">
    <property type="term" value="F:glycosyltransferase activity"/>
    <property type="evidence" value="ECO:0007669"/>
    <property type="project" value="UniProtKB-KW"/>
</dbReference>
<dbReference type="RefSeq" id="WP_353985170.1">
    <property type="nucleotide sequence ID" value="NZ_JBEWLY010000023.1"/>
</dbReference>
<dbReference type="SUPFAM" id="SSF53756">
    <property type="entry name" value="UDP-Glycosyltransferase/glycogen phosphorylase"/>
    <property type="match status" value="1"/>
</dbReference>
<sequence length="381" mass="41626">MRICSILTSFTTGGAETLVENLSATFAARGHYASVLSLSDAAQVGNPANIEQQMRERLHQAGVDTQSLALENRRNIVTGTLAFRKALQSVKPDIIHSHTAGALPILALAAARVPVVLTHHNSRLSFPPRAYWMFDRIVSRYVAISEQCKLQTQHHARRPVHTILNAASPRFRASTARSAPARHPIILAVGTPSEQKDYATLVRAAAHLREAMQPLGRRPLIQIVGGGAWVESLRELIRKHGVVDIVEVTGARSDVDALMREADVLVNSSLWEGFPIAMIEASMSALPIIATDVAGNREMVTDDVSGLLIPPRDPRALARALVRVLNDAQLYRKLSVGSLAAAQRFSIEHCADEHLSLYREVTDESTPYHDQQVPTGQRDAA</sequence>
<dbReference type="InterPro" id="IPR028098">
    <property type="entry name" value="Glyco_trans_4-like_N"/>
</dbReference>
<keyword evidence="5" id="KW-1185">Reference proteome</keyword>
<reference evidence="4 5" key="1">
    <citation type="submission" date="2024-07" db="EMBL/GenBank/DDBJ databases">
        <title>Novosphingobium kalidii RD2P27.</title>
        <authorList>
            <person name="Sun J.-Q."/>
        </authorList>
    </citation>
    <scope>NUCLEOTIDE SEQUENCE [LARGE SCALE GENOMIC DNA]</scope>
    <source>
        <strain evidence="4 5">RD2P27</strain>
    </source>
</reference>
<evidence type="ECO:0000313" key="4">
    <source>
        <dbReference type="EMBL" id="MET1756682.1"/>
    </source>
</evidence>
<comment type="caution">
    <text evidence="4">The sequence shown here is derived from an EMBL/GenBank/DDBJ whole genome shotgun (WGS) entry which is preliminary data.</text>
</comment>
<proteinExistence type="predicted"/>
<organism evidence="4 5">
    <name type="scientific">Novosphingobium kalidii</name>
    <dbReference type="NCBI Taxonomy" id="3230299"/>
    <lineage>
        <taxon>Bacteria</taxon>
        <taxon>Pseudomonadati</taxon>
        <taxon>Pseudomonadota</taxon>
        <taxon>Alphaproteobacteria</taxon>
        <taxon>Sphingomonadales</taxon>
        <taxon>Sphingomonadaceae</taxon>
        <taxon>Novosphingobium</taxon>
    </lineage>
</organism>
<evidence type="ECO:0000256" key="1">
    <source>
        <dbReference type="SAM" id="MobiDB-lite"/>
    </source>
</evidence>
<accession>A0ABV2D484</accession>
<dbReference type="Proteomes" id="UP001548713">
    <property type="component" value="Unassembled WGS sequence"/>
</dbReference>
<keyword evidence="4" id="KW-0808">Transferase</keyword>
<evidence type="ECO:0000259" key="3">
    <source>
        <dbReference type="Pfam" id="PF13439"/>
    </source>
</evidence>
<evidence type="ECO:0000313" key="5">
    <source>
        <dbReference type="Proteomes" id="UP001548713"/>
    </source>
</evidence>